<dbReference type="Pfam" id="PF01590">
    <property type="entry name" value="GAF"/>
    <property type="match status" value="2"/>
</dbReference>
<feature type="region of interest" description="Disordered" evidence="7">
    <location>
        <begin position="677"/>
        <end position="704"/>
    </location>
</feature>
<dbReference type="EC" id="3.1.4.-" evidence="6"/>
<name>A0A9W7KS78_9STRA</name>
<feature type="compositionally biased region" description="Acidic residues" evidence="7">
    <location>
        <begin position="1041"/>
        <end position="1052"/>
    </location>
</feature>
<evidence type="ECO:0000256" key="1">
    <source>
        <dbReference type="ARBA" id="ARBA00022723"/>
    </source>
</evidence>
<accession>A0A9W7KS78</accession>
<keyword evidence="10" id="KW-1185">Reference proteome</keyword>
<feature type="binding site" evidence="4">
    <location>
        <begin position="774"/>
        <end position="778"/>
    </location>
    <ligand>
        <name>AMP</name>
        <dbReference type="ChEBI" id="CHEBI:456215"/>
    </ligand>
</feature>
<evidence type="ECO:0000256" key="7">
    <source>
        <dbReference type="SAM" id="MobiDB-lite"/>
    </source>
</evidence>
<dbReference type="InterPro" id="IPR003018">
    <property type="entry name" value="GAF"/>
</dbReference>
<dbReference type="Pfam" id="PF00233">
    <property type="entry name" value="PDEase_I"/>
    <property type="match status" value="1"/>
</dbReference>
<comment type="similarity">
    <text evidence="6">Belongs to the cyclic nucleotide phosphodiesterase family.</text>
</comment>
<evidence type="ECO:0000256" key="4">
    <source>
        <dbReference type="PIRSR" id="PIRSR623088-2"/>
    </source>
</evidence>
<evidence type="ECO:0000313" key="9">
    <source>
        <dbReference type="EMBL" id="GMI09737.1"/>
    </source>
</evidence>
<feature type="compositionally biased region" description="Polar residues" evidence="7">
    <location>
        <begin position="687"/>
        <end position="701"/>
    </location>
</feature>
<dbReference type="SMART" id="SM00065">
    <property type="entry name" value="GAF"/>
    <property type="match status" value="2"/>
</dbReference>
<dbReference type="PRINTS" id="PR00387">
    <property type="entry name" value="PDIESTERASE1"/>
</dbReference>
<feature type="binding site" evidence="4">
    <location>
        <position position="932"/>
    </location>
    <ligand>
        <name>AMP</name>
        <dbReference type="ChEBI" id="CHEBI:456215"/>
    </ligand>
</feature>
<evidence type="ECO:0000256" key="5">
    <source>
        <dbReference type="PIRSR" id="PIRSR623088-3"/>
    </source>
</evidence>
<dbReference type="Gene3D" id="1.10.1300.10">
    <property type="entry name" value="3'5'-cyclic nucleotide phosphodiesterase, catalytic domain"/>
    <property type="match status" value="1"/>
</dbReference>
<dbReference type="PROSITE" id="PS51845">
    <property type="entry name" value="PDEASE_I_2"/>
    <property type="match status" value="1"/>
</dbReference>
<evidence type="ECO:0000259" key="8">
    <source>
        <dbReference type="PROSITE" id="PS51845"/>
    </source>
</evidence>
<dbReference type="PANTHER" id="PTHR11347">
    <property type="entry name" value="CYCLIC NUCLEOTIDE PHOSPHODIESTERASE"/>
    <property type="match status" value="1"/>
</dbReference>
<dbReference type="Proteomes" id="UP001165160">
    <property type="component" value="Unassembled WGS sequence"/>
</dbReference>
<gene>
    <name evidence="9" type="ORF">TrVE_jg2932</name>
</gene>
<sequence length="1052" mass="117311">MESVSTRRHRNSNRKTILHRKTSSDMKAGFLANFENIIKDEVTAAILKHVEGEYQDKVKAEDIVSGRRMSWTQKTENLVSKESESLVSLPQEDLIGRMGEILQNNVDQMKLLTFSNAIMMETNLSQCLAHLIDAIFDATSSDAVSMFILDDSMQHMEEFKHNAYKDDRDSRTMSARTGIGQEVLTSEDRMIYVSEMDESKYKDLEIRPSFVVDGDEYKYPCVLYTAVYDHTGRPLAVVEISQKKICGMNDHQIKVARAISLIGANAMRSARLHEEMTSARRHSDALLEISQALSNEMETNDVIDRILKVARDVVNPQYVSLYLVDEETGDLQSTNNSEMRIPYGEETLEGFVAANNEIHHIDDVEASSNDFKLGDTGKHAGIVTKNVICAPVADSDGKVLAVMSAFNKTGSEGLITDFGEEDELIVQSIADSAGVALHKANLLENIKCEQKKNKSLISVMKAVNQSKDNMDALVNNLVAVAYDIIEVDKVTLYLVDDTDQTLMCTVSRFKDLEGNRYSFGKNVAGRVASSGETLTVQDASAIPAIAAEFEEKGYTAKNLLCMPIRDHRNKLVAVIELLNKKNNGAFTFDDENILAAFSEEVASALKRVVLEKAFQHKSDSGGDDHVVGLIEQYSNKVIKQSSSARAPVPAQVSPKGTSSSLRARRGGSVAFQGKLKIMGNSPGKLDSQGNLTESQSASPRSSAFAMTPGAKENVFEQLNSWEFDVLMCDKSELVVYGQEMLNYYHTVEEFHVKPKTMEAFLTSMESNYRDNSFHSLYHAYAVMHASFMMLTKIGADQFLTSKDVYAVLIGSLCHDLDHPGTTNEFQKSSRSSLALLYNDKSVLENHHAATCFKIMSAEGTNILSELNNEDFMHIRKLIIEVILKTDMVNHFDMVKNMQALADKQYKDEGSYFSIDSEHDRFELCSLVVHCADLSNPAYSSFEMTKNWCQRVCQEFSEQVELEKKAGIPVTSFMEGLNNEHSIAKLQVGFVNYVILPLWKAASLLLPKAERQCANCVANVKCWQQIVDSGGESPTKEVEGRVDDDEDDEEEEE</sequence>
<comment type="cofactor">
    <cofactor evidence="6">
        <name>a divalent metal cation</name>
        <dbReference type="ChEBI" id="CHEBI:60240"/>
    </cofactor>
    <text evidence="6">Binds 2 divalent metal cations per subunit. Site 1 may preferentially bind zinc ions, while site 2 has a preference for magnesium and/or manganese ions.</text>
</comment>
<dbReference type="GO" id="GO:0004114">
    <property type="term" value="F:3',5'-cyclic-nucleotide phosphodiesterase activity"/>
    <property type="evidence" value="ECO:0007669"/>
    <property type="project" value="InterPro"/>
</dbReference>
<dbReference type="Gene3D" id="3.30.450.40">
    <property type="match status" value="3"/>
</dbReference>
<evidence type="ECO:0000313" key="10">
    <source>
        <dbReference type="Proteomes" id="UP001165160"/>
    </source>
</evidence>
<feature type="binding site" evidence="5">
    <location>
        <position position="814"/>
    </location>
    <ligand>
        <name>Zn(2+)</name>
        <dbReference type="ChEBI" id="CHEBI:29105"/>
        <label>1</label>
    </ligand>
</feature>
<dbReference type="AlphaFoldDB" id="A0A9W7KS78"/>
<protein>
    <recommendedName>
        <fullName evidence="6">Phosphodiesterase</fullName>
        <ecNumber evidence="6">3.1.4.-</ecNumber>
    </recommendedName>
</protein>
<dbReference type="PROSITE" id="PS00126">
    <property type="entry name" value="PDEASE_I_1"/>
    <property type="match status" value="1"/>
</dbReference>
<feature type="region of interest" description="Disordered" evidence="7">
    <location>
        <begin position="641"/>
        <end position="665"/>
    </location>
</feature>
<feature type="binding site" evidence="5">
    <location>
        <position position="815"/>
    </location>
    <ligand>
        <name>Zn(2+)</name>
        <dbReference type="ChEBI" id="CHEBI:29105"/>
        <label>2</label>
    </ligand>
</feature>
<feature type="binding site" evidence="4">
    <location>
        <position position="986"/>
    </location>
    <ligand>
        <name>AMP</name>
        <dbReference type="ChEBI" id="CHEBI:456215"/>
    </ligand>
</feature>
<feature type="binding site" evidence="5">
    <location>
        <position position="815"/>
    </location>
    <ligand>
        <name>Zn(2+)</name>
        <dbReference type="ChEBI" id="CHEBI:29105"/>
        <label>1</label>
    </ligand>
</feature>
<evidence type="ECO:0000256" key="2">
    <source>
        <dbReference type="ARBA" id="ARBA00022801"/>
    </source>
</evidence>
<comment type="caution">
    <text evidence="9">The sequence shown here is derived from an EMBL/GenBank/DDBJ whole genome shotgun (WGS) entry which is preliminary data.</text>
</comment>
<dbReference type="SUPFAM" id="SSF55781">
    <property type="entry name" value="GAF domain-like"/>
    <property type="match status" value="3"/>
</dbReference>
<dbReference type="InterPro" id="IPR023174">
    <property type="entry name" value="PDEase_CS"/>
</dbReference>
<dbReference type="InterPro" id="IPR029016">
    <property type="entry name" value="GAF-like_dom_sf"/>
</dbReference>
<keyword evidence="2 6" id="KW-0378">Hydrolase</keyword>
<reference evidence="10" key="1">
    <citation type="journal article" date="2023" name="Commun. Biol.">
        <title>Genome analysis of Parmales, the sister group of diatoms, reveals the evolutionary specialization of diatoms from phago-mixotrophs to photoautotrophs.</title>
        <authorList>
            <person name="Ban H."/>
            <person name="Sato S."/>
            <person name="Yoshikawa S."/>
            <person name="Yamada K."/>
            <person name="Nakamura Y."/>
            <person name="Ichinomiya M."/>
            <person name="Sato N."/>
            <person name="Blanc-Mathieu R."/>
            <person name="Endo H."/>
            <person name="Kuwata A."/>
            <person name="Ogata H."/>
        </authorList>
    </citation>
    <scope>NUCLEOTIDE SEQUENCE [LARGE SCALE GENOMIC DNA]</scope>
    <source>
        <strain evidence="10">NIES 3699</strain>
    </source>
</reference>
<feature type="domain" description="PDEase" evidence="8">
    <location>
        <begin position="688"/>
        <end position="1029"/>
    </location>
</feature>
<feature type="binding site" evidence="5">
    <location>
        <position position="778"/>
    </location>
    <ligand>
        <name>Zn(2+)</name>
        <dbReference type="ChEBI" id="CHEBI:29105"/>
        <label>1</label>
    </ligand>
</feature>
<dbReference type="InterPro" id="IPR023088">
    <property type="entry name" value="PDEase"/>
</dbReference>
<dbReference type="GO" id="GO:0007165">
    <property type="term" value="P:signal transduction"/>
    <property type="evidence" value="ECO:0007669"/>
    <property type="project" value="InterPro"/>
</dbReference>
<dbReference type="SUPFAM" id="SSF109604">
    <property type="entry name" value="HD-domain/PDEase-like"/>
    <property type="match status" value="1"/>
</dbReference>
<organism evidence="9 10">
    <name type="scientific">Triparma verrucosa</name>
    <dbReference type="NCBI Taxonomy" id="1606542"/>
    <lineage>
        <taxon>Eukaryota</taxon>
        <taxon>Sar</taxon>
        <taxon>Stramenopiles</taxon>
        <taxon>Ochrophyta</taxon>
        <taxon>Bolidophyceae</taxon>
        <taxon>Parmales</taxon>
        <taxon>Triparmaceae</taxon>
        <taxon>Triparma</taxon>
    </lineage>
</organism>
<keyword evidence="1 5" id="KW-0479">Metal-binding</keyword>
<dbReference type="InterPro" id="IPR036971">
    <property type="entry name" value="PDEase_catalytic_dom_sf"/>
</dbReference>
<dbReference type="GO" id="GO:0046872">
    <property type="term" value="F:metal ion binding"/>
    <property type="evidence" value="ECO:0007669"/>
    <property type="project" value="UniProtKB-KW"/>
</dbReference>
<feature type="active site" description="Proton donor" evidence="3">
    <location>
        <position position="774"/>
    </location>
</feature>
<evidence type="ECO:0000256" key="6">
    <source>
        <dbReference type="RuleBase" id="RU363067"/>
    </source>
</evidence>
<feature type="binding site" evidence="4">
    <location>
        <position position="815"/>
    </location>
    <ligand>
        <name>AMP</name>
        <dbReference type="ChEBI" id="CHEBI:456215"/>
    </ligand>
</feature>
<proteinExistence type="inferred from homology"/>
<feature type="region of interest" description="Disordered" evidence="7">
    <location>
        <begin position="1029"/>
        <end position="1052"/>
    </location>
</feature>
<dbReference type="InterPro" id="IPR002073">
    <property type="entry name" value="PDEase_catalytic_dom"/>
</dbReference>
<dbReference type="EMBL" id="BRXX01000404">
    <property type="protein sequence ID" value="GMI09737.1"/>
    <property type="molecule type" value="Genomic_DNA"/>
</dbReference>
<feature type="binding site" evidence="5">
    <location>
        <position position="932"/>
    </location>
    <ligand>
        <name>Zn(2+)</name>
        <dbReference type="ChEBI" id="CHEBI:29105"/>
        <label>1</label>
    </ligand>
</feature>
<evidence type="ECO:0000256" key="3">
    <source>
        <dbReference type="PIRSR" id="PIRSR623088-1"/>
    </source>
</evidence>